<dbReference type="Gene3D" id="3.40.1190.10">
    <property type="entry name" value="Mur-like, catalytic domain"/>
    <property type="match status" value="1"/>
</dbReference>
<dbReference type="EC" id="6.3.2.13" evidence="7"/>
<feature type="short sequence motif" description="Meso-diaminopimelate recognition motif" evidence="7">
    <location>
        <begin position="411"/>
        <end position="414"/>
    </location>
</feature>
<feature type="binding site" evidence="7">
    <location>
        <position position="186"/>
    </location>
    <ligand>
        <name>UDP-N-acetyl-alpha-D-muramoyl-L-alanyl-D-glutamate</name>
        <dbReference type="ChEBI" id="CHEBI:83900"/>
    </ligand>
</feature>
<feature type="binding site" evidence="7">
    <location>
        <position position="28"/>
    </location>
    <ligand>
        <name>UDP-N-acetyl-alpha-D-muramoyl-L-alanyl-D-glutamate</name>
        <dbReference type="ChEBI" id="CHEBI:83900"/>
    </ligand>
</feature>
<keyword evidence="7" id="KW-0963">Cytoplasm</keyword>
<dbReference type="UniPathway" id="UPA00219"/>
<feature type="binding site" evidence="7">
    <location>
        <begin position="411"/>
        <end position="414"/>
    </location>
    <ligand>
        <name>meso-2,6-diaminopimelate</name>
        <dbReference type="ChEBI" id="CHEBI:57791"/>
    </ligand>
</feature>
<dbReference type="GO" id="GO:0051301">
    <property type="term" value="P:cell division"/>
    <property type="evidence" value="ECO:0007669"/>
    <property type="project" value="UniProtKB-KW"/>
</dbReference>
<evidence type="ECO:0000256" key="4">
    <source>
        <dbReference type="ARBA" id="ARBA00022984"/>
    </source>
</evidence>
<dbReference type="InterPro" id="IPR005761">
    <property type="entry name" value="UDP-N-AcMur-Glu-dNH2Pim_ligase"/>
</dbReference>
<keyword evidence="3 7" id="KW-0133">Cell shape</keyword>
<dbReference type="InterPro" id="IPR036565">
    <property type="entry name" value="Mur-like_cat_sf"/>
</dbReference>
<keyword evidence="4 7" id="KW-0573">Peptidoglycan synthesis</keyword>
<keyword evidence="7 12" id="KW-0436">Ligase</keyword>
<dbReference type="GO" id="GO:0071555">
    <property type="term" value="P:cell wall organization"/>
    <property type="evidence" value="ECO:0007669"/>
    <property type="project" value="UniProtKB-KW"/>
</dbReference>
<dbReference type="HAMAP" id="MF_00208">
    <property type="entry name" value="MurE"/>
    <property type="match status" value="1"/>
</dbReference>
<evidence type="ECO:0000256" key="8">
    <source>
        <dbReference type="RuleBase" id="RU004135"/>
    </source>
</evidence>
<accession>A0A2U3L3J5</accession>
<dbReference type="NCBIfam" id="TIGR01085">
    <property type="entry name" value="murE"/>
    <property type="match status" value="1"/>
</dbReference>
<dbReference type="Pfam" id="PF02875">
    <property type="entry name" value="Mur_ligase_C"/>
    <property type="match status" value="1"/>
</dbReference>
<dbReference type="Gene3D" id="3.40.1390.10">
    <property type="entry name" value="MurE/MurF, N-terminal domain"/>
    <property type="match status" value="1"/>
</dbReference>
<dbReference type="GO" id="GO:0008765">
    <property type="term" value="F:UDP-N-acetylmuramoylalanyl-D-glutamate-2,6-diaminopimelate ligase activity"/>
    <property type="evidence" value="ECO:0007669"/>
    <property type="project" value="UniProtKB-UniRule"/>
</dbReference>
<keyword evidence="7" id="KW-0547">Nucleotide-binding</keyword>
<feature type="domain" description="Mur ligase C-terminal" evidence="10">
    <location>
        <begin position="333"/>
        <end position="465"/>
    </location>
</feature>
<keyword evidence="7" id="KW-0067">ATP-binding</keyword>
<gene>
    <name evidence="7 12" type="primary">murE</name>
    <name evidence="12" type="ORF">SBA1_650033</name>
</gene>
<feature type="binding site" evidence="7">
    <location>
        <begin position="151"/>
        <end position="152"/>
    </location>
    <ligand>
        <name>UDP-N-acetyl-alpha-D-muramoyl-L-alanyl-D-glutamate</name>
        <dbReference type="ChEBI" id="CHEBI:83900"/>
    </ligand>
</feature>
<dbReference type="AlphaFoldDB" id="A0A2U3L3J5"/>
<organism evidence="12 13">
    <name type="scientific">Candidatus Sulfotelmatobacter kueseliae</name>
    <dbReference type="NCBI Taxonomy" id="2042962"/>
    <lineage>
        <taxon>Bacteria</taxon>
        <taxon>Pseudomonadati</taxon>
        <taxon>Acidobacteriota</taxon>
        <taxon>Terriglobia</taxon>
        <taxon>Terriglobales</taxon>
        <taxon>Candidatus Korobacteraceae</taxon>
        <taxon>Candidatus Sulfotelmatobacter</taxon>
    </lineage>
</organism>
<dbReference type="PANTHER" id="PTHR23135:SF4">
    <property type="entry name" value="UDP-N-ACETYLMURAMOYL-L-ALANYL-D-GLUTAMATE--2,6-DIAMINOPIMELATE LIGASE MURE HOMOLOG, CHLOROPLASTIC"/>
    <property type="match status" value="1"/>
</dbReference>
<evidence type="ECO:0000256" key="7">
    <source>
        <dbReference type="HAMAP-Rule" id="MF_00208"/>
    </source>
</evidence>
<dbReference type="NCBIfam" id="NF001124">
    <property type="entry name" value="PRK00139.1-2"/>
    <property type="match status" value="1"/>
</dbReference>
<name>A0A2U3L3J5_9BACT</name>
<keyword evidence="2 7" id="KW-0132">Cell division</keyword>
<dbReference type="InterPro" id="IPR000713">
    <property type="entry name" value="Mur_ligase_N"/>
</dbReference>
<protein>
    <recommendedName>
        <fullName evidence="7">UDP-N-acetylmuramoyl-L-alanyl-D-glutamate--2,6-diaminopimelate ligase</fullName>
        <ecNumber evidence="7">6.3.2.13</ecNumber>
    </recommendedName>
    <alternativeName>
        <fullName evidence="7">Meso-A2pm-adding enzyme</fullName>
    </alternativeName>
    <alternativeName>
        <fullName evidence="7">Meso-diaminopimelate-adding enzyme</fullName>
    </alternativeName>
    <alternativeName>
        <fullName evidence="7">UDP-MurNAc-L-Ala-D-Glu:meso-diaminopimelate ligase</fullName>
    </alternativeName>
    <alternativeName>
        <fullName evidence="7">UDP-MurNAc-tripeptide synthetase</fullName>
    </alternativeName>
    <alternativeName>
        <fullName evidence="7">UDP-N-acetylmuramyl-tripeptide synthetase</fullName>
    </alternativeName>
</protein>
<dbReference type="InterPro" id="IPR004101">
    <property type="entry name" value="Mur_ligase_C"/>
</dbReference>
<evidence type="ECO:0000259" key="9">
    <source>
        <dbReference type="Pfam" id="PF01225"/>
    </source>
</evidence>
<feature type="binding site" evidence="7">
    <location>
        <position position="178"/>
    </location>
    <ligand>
        <name>UDP-N-acetyl-alpha-D-muramoyl-L-alanyl-D-glutamate</name>
        <dbReference type="ChEBI" id="CHEBI:83900"/>
    </ligand>
</feature>
<dbReference type="GO" id="GO:0000287">
    <property type="term" value="F:magnesium ion binding"/>
    <property type="evidence" value="ECO:0007669"/>
    <property type="project" value="UniProtKB-UniRule"/>
</dbReference>
<dbReference type="SUPFAM" id="SSF63418">
    <property type="entry name" value="MurE/MurF N-terminal domain"/>
    <property type="match status" value="1"/>
</dbReference>
<evidence type="ECO:0000259" key="10">
    <source>
        <dbReference type="Pfam" id="PF02875"/>
    </source>
</evidence>
<dbReference type="InterPro" id="IPR013221">
    <property type="entry name" value="Mur_ligase_cen"/>
</dbReference>
<feature type="modified residue" description="N6-carboxylysine" evidence="7">
    <location>
        <position position="218"/>
    </location>
</feature>
<dbReference type="InterPro" id="IPR035911">
    <property type="entry name" value="MurE/MurF_N"/>
</dbReference>
<keyword evidence="6 7" id="KW-0961">Cell wall biogenesis/degradation</keyword>
<feature type="binding site" evidence="7">
    <location>
        <position position="463"/>
    </location>
    <ligand>
        <name>meso-2,6-diaminopimelate</name>
        <dbReference type="ChEBI" id="CHEBI:57791"/>
    </ligand>
</feature>
<feature type="binding site" evidence="7">
    <location>
        <begin position="109"/>
        <end position="115"/>
    </location>
    <ligand>
        <name>ATP</name>
        <dbReference type="ChEBI" id="CHEBI:30616"/>
    </ligand>
</feature>
<dbReference type="GO" id="GO:0008360">
    <property type="term" value="P:regulation of cell shape"/>
    <property type="evidence" value="ECO:0007669"/>
    <property type="project" value="UniProtKB-KW"/>
</dbReference>
<sequence>MTFEHLLDGAQVLARSGNPSVSGVEYDSRRVKPGCGFVAMRGETSDGNRYIDQAIQAGAVAVITDSSSEKPRQGVAWAVVPHGRRALARVSANFYKRPAERIAITGITGTNGKSTTAFLMEAILTAAARKSALIGTIEYHVAGQIYPAPHTTPEALELARLLNEALGQGATDAVMEVSSHALAQQRVFGVPFDVAVFTNLTRDHLDYHKTMDEYFAAKRVLFEGCGTDAPRVAVTNLDDDYGAKLVEFSRKRSSMVLTYGWERGDFHAENVDISPRGTRFDVVTPQEKLAVFSPLIGRVNVYNILAAAAAGYARKCDAQAIVRGVEMLTHVPGRFERVDCGQPFTVVVDYAHTDDALRNLTALAREFVSRTGAKGRVLTVFGCGGDRDRAKRPLMGEAAGRGSDFVVLTSDNPRSEDPVAIINDALVGLQKTGVKYTVEADRRKAVAFAIGEARPGDIVLLAGKGHEKVQVTREGARPFDDVEVAREALRAAGFEKNC</sequence>
<comment type="PTM">
    <text evidence="7">Carboxylation is probably crucial for Mg(2+) binding and, consequently, for the gamma-phosphate positioning of ATP.</text>
</comment>
<evidence type="ECO:0000256" key="5">
    <source>
        <dbReference type="ARBA" id="ARBA00023306"/>
    </source>
</evidence>
<comment type="similarity">
    <text evidence="1 7">Belongs to the MurCDEF family. MurE subfamily.</text>
</comment>
<dbReference type="PANTHER" id="PTHR23135">
    <property type="entry name" value="MUR LIGASE FAMILY MEMBER"/>
    <property type="match status" value="1"/>
</dbReference>
<evidence type="ECO:0000313" key="12">
    <source>
        <dbReference type="EMBL" id="SPF46484.1"/>
    </source>
</evidence>
<dbReference type="InterPro" id="IPR036615">
    <property type="entry name" value="Mur_ligase_C_dom_sf"/>
</dbReference>
<comment type="function">
    <text evidence="7">Catalyzes the addition of meso-diaminopimelic acid to the nucleotide precursor UDP-N-acetylmuramoyl-L-alanyl-D-glutamate (UMAG) in the biosynthesis of bacterial cell-wall peptidoglycan.</text>
</comment>
<feature type="binding site" evidence="7">
    <location>
        <position position="387"/>
    </location>
    <ligand>
        <name>meso-2,6-diaminopimelate</name>
        <dbReference type="ChEBI" id="CHEBI:57791"/>
    </ligand>
</feature>
<evidence type="ECO:0000256" key="2">
    <source>
        <dbReference type="ARBA" id="ARBA00022618"/>
    </source>
</evidence>
<dbReference type="SUPFAM" id="SSF53623">
    <property type="entry name" value="MurD-like peptide ligases, catalytic domain"/>
    <property type="match status" value="1"/>
</dbReference>
<dbReference type="Pfam" id="PF01225">
    <property type="entry name" value="Mur_ligase"/>
    <property type="match status" value="1"/>
</dbReference>
<comment type="pathway">
    <text evidence="7 8">Cell wall biogenesis; peptidoglycan biosynthesis.</text>
</comment>
<feature type="domain" description="Mur ligase N-terminal catalytic" evidence="9">
    <location>
        <begin position="21"/>
        <end position="95"/>
    </location>
</feature>
<dbReference type="OrthoDB" id="9800958at2"/>
<keyword evidence="7" id="KW-0460">Magnesium</keyword>
<dbReference type="GO" id="GO:0005524">
    <property type="term" value="F:ATP binding"/>
    <property type="evidence" value="ECO:0007669"/>
    <property type="project" value="UniProtKB-UniRule"/>
</dbReference>
<feature type="binding site" evidence="7">
    <location>
        <position position="184"/>
    </location>
    <ligand>
        <name>UDP-N-acetyl-alpha-D-muramoyl-L-alanyl-D-glutamate</name>
        <dbReference type="ChEBI" id="CHEBI:83900"/>
    </ligand>
</feature>
<proteinExistence type="inferred from homology"/>
<keyword evidence="5 7" id="KW-0131">Cell cycle</keyword>
<dbReference type="NCBIfam" id="NF001126">
    <property type="entry name" value="PRK00139.1-4"/>
    <property type="match status" value="1"/>
</dbReference>
<comment type="caution">
    <text evidence="7">Lacks conserved residue(s) required for the propagation of feature annotation.</text>
</comment>
<dbReference type="EMBL" id="OMOD01000161">
    <property type="protein sequence ID" value="SPF46484.1"/>
    <property type="molecule type" value="Genomic_DNA"/>
</dbReference>
<evidence type="ECO:0000313" key="13">
    <source>
        <dbReference type="Proteomes" id="UP000238701"/>
    </source>
</evidence>
<comment type="cofactor">
    <cofactor evidence="7">
        <name>Mg(2+)</name>
        <dbReference type="ChEBI" id="CHEBI:18420"/>
    </cofactor>
</comment>
<evidence type="ECO:0000259" key="11">
    <source>
        <dbReference type="Pfam" id="PF08245"/>
    </source>
</evidence>
<dbReference type="GO" id="GO:0005737">
    <property type="term" value="C:cytoplasm"/>
    <property type="evidence" value="ECO:0007669"/>
    <property type="project" value="UniProtKB-SubCell"/>
</dbReference>
<dbReference type="GO" id="GO:0009252">
    <property type="term" value="P:peptidoglycan biosynthetic process"/>
    <property type="evidence" value="ECO:0007669"/>
    <property type="project" value="UniProtKB-UniRule"/>
</dbReference>
<feature type="binding site" evidence="7">
    <location>
        <position position="467"/>
    </location>
    <ligand>
        <name>meso-2,6-diaminopimelate</name>
        <dbReference type="ChEBI" id="CHEBI:57791"/>
    </ligand>
</feature>
<dbReference type="Proteomes" id="UP000238701">
    <property type="component" value="Unassembled WGS sequence"/>
</dbReference>
<reference evidence="13" key="1">
    <citation type="submission" date="2018-02" db="EMBL/GenBank/DDBJ databases">
        <authorList>
            <person name="Hausmann B."/>
        </authorList>
    </citation>
    <scope>NUCLEOTIDE SEQUENCE [LARGE SCALE GENOMIC DNA]</scope>
    <source>
        <strain evidence="13">Peat soil MAG SbA1</strain>
    </source>
</reference>
<comment type="subcellular location">
    <subcellularLocation>
        <location evidence="7 8">Cytoplasm</location>
    </subcellularLocation>
</comment>
<feature type="domain" description="Mur ligase central" evidence="11">
    <location>
        <begin position="107"/>
        <end position="310"/>
    </location>
</feature>
<evidence type="ECO:0000256" key="1">
    <source>
        <dbReference type="ARBA" id="ARBA00005898"/>
    </source>
</evidence>
<evidence type="ECO:0000256" key="6">
    <source>
        <dbReference type="ARBA" id="ARBA00023316"/>
    </source>
</evidence>
<comment type="catalytic activity">
    <reaction evidence="7">
        <text>UDP-N-acetyl-alpha-D-muramoyl-L-alanyl-D-glutamate + meso-2,6-diaminopimelate + ATP = UDP-N-acetyl-alpha-D-muramoyl-L-alanyl-gamma-D-glutamyl-meso-2,6-diaminopimelate + ADP + phosphate + H(+)</text>
        <dbReference type="Rhea" id="RHEA:23676"/>
        <dbReference type="ChEBI" id="CHEBI:15378"/>
        <dbReference type="ChEBI" id="CHEBI:30616"/>
        <dbReference type="ChEBI" id="CHEBI:43474"/>
        <dbReference type="ChEBI" id="CHEBI:57791"/>
        <dbReference type="ChEBI" id="CHEBI:83900"/>
        <dbReference type="ChEBI" id="CHEBI:83905"/>
        <dbReference type="ChEBI" id="CHEBI:456216"/>
        <dbReference type="EC" id="6.3.2.13"/>
    </reaction>
</comment>
<dbReference type="Gene3D" id="3.90.190.20">
    <property type="entry name" value="Mur ligase, C-terminal domain"/>
    <property type="match status" value="1"/>
</dbReference>
<dbReference type="SUPFAM" id="SSF53244">
    <property type="entry name" value="MurD-like peptide ligases, peptide-binding domain"/>
    <property type="match status" value="1"/>
</dbReference>
<evidence type="ECO:0000256" key="3">
    <source>
        <dbReference type="ARBA" id="ARBA00022960"/>
    </source>
</evidence>
<dbReference type="Pfam" id="PF08245">
    <property type="entry name" value="Mur_ligase_M"/>
    <property type="match status" value="1"/>
</dbReference>